<keyword evidence="5" id="KW-1185">Reference proteome</keyword>
<proteinExistence type="predicted"/>
<dbReference type="SUPFAM" id="SSF46689">
    <property type="entry name" value="Homeodomain-like"/>
    <property type="match status" value="1"/>
</dbReference>
<dbReference type="InterPro" id="IPR050109">
    <property type="entry name" value="HTH-type_TetR-like_transc_reg"/>
</dbReference>
<gene>
    <name evidence="4" type="ORF">ACFPKY_10815</name>
</gene>
<evidence type="ECO:0000256" key="1">
    <source>
        <dbReference type="ARBA" id="ARBA00023125"/>
    </source>
</evidence>
<accession>A0ABW0N2Y5</accession>
<organism evidence="4 5">
    <name type="scientific">Nocardioides caricicola</name>
    <dbReference type="NCBI Taxonomy" id="634770"/>
    <lineage>
        <taxon>Bacteria</taxon>
        <taxon>Bacillati</taxon>
        <taxon>Actinomycetota</taxon>
        <taxon>Actinomycetes</taxon>
        <taxon>Propionibacteriales</taxon>
        <taxon>Nocardioidaceae</taxon>
        <taxon>Nocardioides</taxon>
    </lineage>
</organism>
<comment type="caution">
    <text evidence="4">The sequence shown here is derived from an EMBL/GenBank/DDBJ whole genome shotgun (WGS) entry which is preliminary data.</text>
</comment>
<dbReference type="Proteomes" id="UP001595956">
    <property type="component" value="Unassembled WGS sequence"/>
</dbReference>
<dbReference type="PANTHER" id="PTHR30055:SF200">
    <property type="entry name" value="HTH-TYPE TRANSCRIPTIONAL REPRESSOR BDCR"/>
    <property type="match status" value="1"/>
</dbReference>
<dbReference type="Pfam" id="PF00440">
    <property type="entry name" value="TetR_N"/>
    <property type="match status" value="1"/>
</dbReference>
<evidence type="ECO:0000256" key="2">
    <source>
        <dbReference type="PROSITE-ProRule" id="PRU00335"/>
    </source>
</evidence>
<evidence type="ECO:0000313" key="4">
    <source>
        <dbReference type="EMBL" id="MFC5493598.1"/>
    </source>
</evidence>
<protein>
    <submittedName>
        <fullName evidence="4">TetR/AcrR family transcriptional regulator</fullName>
    </submittedName>
</protein>
<feature type="DNA-binding region" description="H-T-H motif" evidence="2">
    <location>
        <begin position="35"/>
        <end position="54"/>
    </location>
</feature>
<sequence length="191" mass="20618">MAAPDTTDSRITRSRAQLVDALRVLLETRDPEDITVSALCAAAGVSRPTFYQHFASVDDVAVAGVERRFVQLRDELADGPDLSHRLVTRFLEELDAERATWRRTIGACSGFAGSRDAVENWFADRLAERTPAAGPTAVRYAAAGFLGVVRAWLREEDGPQRRSADRLAIDLTEVSARVLGPVPGPGGGLGC</sequence>
<dbReference type="PANTHER" id="PTHR30055">
    <property type="entry name" value="HTH-TYPE TRANSCRIPTIONAL REGULATOR RUTR"/>
    <property type="match status" value="1"/>
</dbReference>
<dbReference type="EMBL" id="JBHSMD010000003">
    <property type="protein sequence ID" value="MFC5493598.1"/>
    <property type="molecule type" value="Genomic_DNA"/>
</dbReference>
<evidence type="ECO:0000259" key="3">
    <source>
        <dbReference type="PROSITE" id="PS50977"/>
    </source>
</evidence>
<feature type="domain" description="HTH tetR-type" evidence="3">
    <location>
        <begin position="12"/>
        <end position="72"/>
    </location>
</feature>
<reference evidence="5" key="1">
    <citation type="journal article" date="2019" name="Int. J. Syst. Evol. Microbiol.">
        <title>The Global Catalogue of Microorganisms (GCM) 10K type strain sequencing project: providing services to taxonomists for standard genome sequencing and annotation.</title>
        <authorList>
            <consortium name="The Broad Institute Genomics Platform"/>
            <consortium name="The Broad Institute Genome Sequencing Center for Infectious Disease"/>
            <person name="Wu L."/>
            <person name="Ma J."/>
        </authorList>
    </citation>
    <scope>NUCLEOTIDE SEQUENCE [LARGE SCALE GENOMIC DNA]</scope>
    <source>
        <strain evidence="5">KACC 13778</strain>
    </source>
</reference>
<evidence type="ECO:0000313" key="5">
    <source>
        <dbReference type="Proteomes" id="UP001595956"/>
    </source>
</evidence>
<name>A0ABW0N2Y5_9ACTN</name>
<dbReference type="Gene3D" id="1.10.357.10">
    <property type="entry name" value="Tetracycline Repressor, domain 2"/>
    <property type="match status" value="1"/>
</dbReference>
<dbReference type="PROSITE" id="PS50977">
    <property type="entry name" value="HTH_TETR_2"/>
    <property type="match status" value="1"/>
</dbReference>
<keyword evidence="1 2" id="KW-0238">DNA-binding</keyword>
<dbReference type="InterPro" id="IPR009057">
    <property type="entry name" value="Homeodomain-like_sf"/>
</dbReference>
<dbReference type="RefSeq" id="WP_345172947.1">
    <property type="nucleotide sequence ID" value="NZ_BAABFQ010000004.1"/>
</dbReference>
<dbReference type="InterPro" id="IPR001647">
    <property type="entry name" value="HTH_TetR"/>
</dbReference>